<evidence type="ECO:0000256" key="1">
    <source>
        <dbReference type="ARBA" id="ARBA00004496"/>
    </source>
</evidence>
<dbReference type="InterPro" id="IPR039184">
    <property type="entry name" value="SARM1"/>
</dbReference>
<dbReference type="PANTHER" id="PTHR22998:SF1">
    <property type="entry name" value="NAD(+) HYDROLASE SARM1"/>
    <property type="match status" value="1"/>
</dbReference>
<dbReference type="GO" id="GO:0034128">
    <property type="term" value="P:negative regulation of MyD88-independent toll-like receptor signaling pathway"/>
    <property type="evidence" value="ECO:0007669"/>
    <property type="project" value="InterPro"/>
</dbReference>
<reference evidence="5" key="1">
    <citation type="submission" date="2022-10" db="EMBL/GenBank/DDBJ databases">
        <title>Genome assembly of Pristionchus species.</title>
        <authorList>
            <person name="Yoshida K."/>
            <person name="Sommer R.J."/>
        </authorList>
    </citation>
    <scope>NUCLEOTIDE SEQUENCE [LARGE SCALE GENOMIC DNA]</scope>
    <source>
        <strain evidence="5">RS5460</strain>
    </source>
</reference>
<organism evidence="4 5">
    <name type="scientific">Pristionchus mayeri</name>
    <dbReference type="NCBI Taxonomy" id="1317129"/>
    <lineage>
        <taxon>Eukaryota</taxon>
        <taxon>Metazoa</taxon>
        <taxon>Ecdysozoa</taxon>
        <taxon>Nematoda</taxon>
        <taxon>Chromadorea</taxon>
        <taxon>Rhabditida</taxon>
        <taxon>Rhabditina</taxon>
        <taxon>Diplogasteromorpha</taxon>
        <taxon>Diplogasteroidea</taxon>
        <taxon>Neodiplogasteridae</taxon>
        <taxon>Pristionchus</taxon>
    </lineage>
</organism>
<dbReference type="EMBL" id="BTRK01000004">
    <property type="protein sequence ID" value="GMR50111.1"/>
    <property type="molecule type" value="Genomic_DNA"/>
</dbReference>
<comment type="caution">
    <text evidence="4">The sequence shown here is derived from an EMBL/GenBank/DDBJ whole genome shotgun (WGS) entry which is preliminary data.</text>
</comment>
<evidence type="ECO:0000313" key="5">
    <source>
        <dbReference type="Proteomes" id="UP001328107"/>
    </source>
</evidence>
<dbReference type="GO" id="GO:0005737">
    <property type="term" value="C:cytoplasm"/>
    <property type="evidence" value="ECO:0007669"/>
    <property type="project" value="UniProtKB-SubCell"/>
</dbReference>
<evidence type="ECO:0000313" key="4">
    <source>
        <dbReference type="EMBL" id="GMR50111.1"/>
    </source>
</evidence>
<keyword evidence="3" id="KW-0677">Repeat</keyword>
<keyword evidence="2" id="KW-0963">Cytoplasm</keyword>
<evidence type="ECO:0000256" key="2">
    <source>
        <dbReference type="ARBA" id="ARBA00022490"/>
    </source>
</evidence>
<proteinExistence type="predicted"/>
<sequence>MLSEKNDGVSGKLDELLAKVASDSQIIEACTILAKVNLKTRGFSETSHDMWNSFCDYMRESQNLDRLIAHFVDRQRHIEARMACGRVVEESLSHANLAHIVTLNRNGDVVDSTLTFNKNPDQRRMAISIFEKLCMHNPAPEFFALLITRNVLAHIAGMSVQDKRVIKTLRHAAVAVANIALMADNHEGQRRILQDQVPKEFFWLGSMTDDALVRHYACLAIAIFATFKKLACSGAKSRGFGASLRRSTNFDRLIAHFIDQVLHEKARMTCGRVLEESLDFANLHYIVEKDWHSDVIEATITFDKNPDQRRMSMSIFEKLTTNGPETFALLIHRKVPAHVRIICEQSNRMFKTLRNQ</sequence>
<accession>A0AAN5CT15</accession>
<comment type="subcellular location">
    <subcellularLocation>
        <location evidence="1">Cytoplasm</location>
    </subcellularLocation>
</comment>
<evidence type="ECO:0000256" key="3">
    <source>
        <dbReference type="ARBA" id="ARBA00022737"/>
    </source>
</evidence>
<dbReference type="GO" id="GO:0030425">
    <property type="term" value="C:dendrite"/>
    <property type="evidence" value="ECO:0007669"/>
    <property type="project" value="TreeGrafter"/>
</dbReference>
<dbReference type="Proteomes" id="UP001328107">
    <property type="component" value="Unassembled WGS sequence"/>
</dbReference>
<dbReference type="InterPro" id="IPR011989">
    <property type="entry name" value="ARM-like"/>
</dbReference>
<protein>
    <submittedName>
        <fullName evidence="4">Uncharacterized protein</fullName>
    </submittedName>
</protein>
<dbReference type="PANTHER" id="PTHR22998">
    <property type="entry name" value="SARM1"/>
    <property type="match status" value="1"/>
</dbReference>
<dbReference type="GO" id="GO:0035591">
    <property type="term" value="F:signaling adaptor activity"/>
    <property type="evidence" value="ECO:0007669"/>
    <property type="project" value="InterPro"/>
</dbReference>
<dbReference type="InterPro" id="IPR016024">
    <property type="entry name" value="ARM-type_fold"/>
</dbReference>
<dbReference type="AlphaFoldDB" id="A0AAN5CT15"/>
<dbReference type="GO" id="GO:0048678">
    <property type="term" value="P:response to axon injury"/>
    <property type="evidence" value="ECO:0007669"/>
    <property type="project" value="InterPro"/>
</dbReference>
<dbReference type="GO" id="GO:0003953">
    <property type="term" value="F:NAD+ nucleosidase activity"/>
    <property type="evidence" value="ECO:0007669"/>
    <property type="project" value="InterPro"/>
</dbReference>
<keyword evidence="5" id="KW-1185">Reference proteome</keyword>
<name>A0AAN5CT15_9BILA</name>
<gene>
    <name evidence="4" type="ORF">PMAYCL1PPCAC_20306</name>
</gene>
<dbReference type="Gene3D" id="1.25.10.10">
    <property type="entry name" value="Leucine-rich Repeat Variant"/>
    <property type="match status" value="1"/>
</dbReference>
<dbReference type="SUPFAM" id="SSF48371">
    <property type="entry name" value="ARM repeat"/>
    <property type="match status" value="1"/>
</dbReference>